<name>A0ABS8GCM7_9ALTE</name>
<organism evidence="2 3">
    <name type="scientific">Fluctibacter halophilus</name>
    <dbReference type="NCBI Taxonomy" id="226011"/>
    <lineage>
        <taxon>Bacteria</taxon>
        <taxon>Pseudomonadati</taxon>
        <taxon>Pseudomonadota</taxon>
        <taxon>Gammaproteobacteria</taxon>
        <taxon>Alteromonadales</taxon>
        <taxon>Alteromonadaceae</taxon>
        <taxon>Fluctibacter</taxon>
    </lineage>
</organism>
<feature type="signal peptide" evidence="1">
    <location>
        <begin position="1"/>
        <end position="20"/>
    </location>
</feature>
<dbReference type="RefSeq" id="WP_229161855.1">
    <property type="nucleotide sequence ID" value="NZ_JAJEWP010000005.1"/>
</dbReference>
<proteinExistence type="predicted"/>
<accession>A0ABS8GCM7</accession>
<dbReference type="Proteomes" id="UP001520878">
    <property type="component" value="Unassembled WGS sequence"/>
</dbReference>
<keyword evidence="1" id="KW-0732">Signal</keyword>
<evidence type="ECO:0000313" key="2">
    <source>
        <dbReference type="EMBL" id="MCC2617580.1"/>
    </source>
</evidence>
<evidence type="ECO:0000256" key="1">
    <source>
        <dbReference type="SAM" id="SignalP"/>
    </source>
</evidence>
<dbReference type="EMBL" id="JAJEWP010000005">
    <property type="protein sequence ID" value="MCC2617580.1"/>
    <property type="molecule type" value="Genomic_DNA"/>
</dbReference>
<reference evidence="2 3" key="1">
    <citation type="submission" date="2021-10" db="EMBL/GenBank/DDBJ databases">
        <title>Draft genome of Aestuariibacter halophilus JC2043.</title>
        <authorList>
            <person name="Emsley S.A."/>
            <person name="Pfannmuller K.M."/>
            <person name="Ushijima B."/>
            <person name="Saw J.H."/>
            <person name="Videau P."/>
        </authorList>
    </citation>
    <scope>NUCLEOTIDE SEQUENCE [LARGE SCALE GENOMIC DNA]</scope>
    <source>
        <strain evidence="2 3">JC2043</strain>
    </source>
</reference>
<evidence type="ECO:0000313" key="3">
    <source>
        <dbReference type="Proteomes" id="UP001520878"/>
    </source>
</evidence>
<protein>
    <submittedName>
        <fullName evidence="2">Uncharacterized protein</fullName>
    </submittedName>
</protein>
<keyword evidence="3" id="KW-1185">Reference proteome</keyword>
<gene>
    <name evidence="2" type="ORF">LJ739_15105</name>
</gene>
<comment type="caution">
    <text evidence="2">The sequence shown here is derived from an EMBL/GenBank/DDBJ whole genome shotgun (WGS) entry which is preliminary data.</text>
</comment>
<feature type="chain" id="PRO_5045483101" evidence="1">
    <location>
        <begin position="21"/>
        <end position="76"/>
    </location>
</feature>
<sequence length="76" mass="8262">MKHYAMALAATMVWVSAAHAQETPDAELLNDLKGYCLELAEEDGLTDAAEKDAYVLNCVNEELEAEGYAPISSLEN</sequence>